<comment type="caution">
    <text evidence="13">The sequence shown here is derived from an EMBL/GenBank/DDBJ whole genome shotgun (WGS) entry which is preliminary data.</text>
</comment>
<feature type="compositionally biased region" description="Polar residues" evidence="10">
    <location>
        <begin position="748"/>
        <end position="762"/>
    </location>
</feature>
<evidence type="ECO:0000256" key="7">
    <source>
        <dbReference type="ARBA" id="ARBA00023214"/>
    </source>
</evidence>
<feature type="transmembrane region" description="Helical" evidence="11">
    <location>
        <begin position="886"/>
        <end position="907"/>
    </location>
</feature>
<feature type="domain" description="GLTSCR protein conserved" evidence="12">
    <location>
        <begin position="410"/>
        <end position="520"/>
    </location>
</feature>
<organism evidence="13 14">
    <name type="scientific">Agrocybe pediades</name>
    <dbReference type="NCBI Taxonomy" id="84607"/>
    <lineage>
        <taxon>Eukaryota</taxon>
        <taxon>Fungi</taxon>
        <taxon>Dikarya</taxon>
        <taxon>Basidiomycota</taxon>
        <taxon>Agaricomycotina</taxon>
        <taxon>Agaricomycetes</taxon>
        <taxon>Agaricomycetidae</taxon>
        <taxon>Agaricales</taxon>
        <taxon>Agaricineae</taxon>
        <taxon>Strophariaceae</taxon>
        <taxon>Agrocybe</taxon>
    </lineage>
</organism>
<evidence type="ECO:0000256" key="3">
    <source>
        <dbReference type="ARBA" id="ARBA00022692"/>
    </source>
</evidence>
<evidence type="ECO:0000256" key="11">
    <source>
        <dbReference type="SAM" id="Phobius"/>
    </source>
</evidence>
<dbReference type="Pfam" id="PF13176">
    <property type="entry name" value="TPR_7"/>
    <property type="match status" value="1"/>
</dbReference>
<keyword evidence="6 11" id="KW-0472">Membrane</keyword>
<dbReference type="Proteomes" id="UP000521872">
    <property type="component" value="Unassembled WGS sequence"/>
</dbReference>
<protein>
    <recommendedName>
        <fullName evidence="12">GLTSCR protein conserved domain-containing protein</fullName>
    </recommendedName>
</protein>
<comment type="subcellular location">
    <subcellularLocation>
        <location evidence="1">Membrane</location>
        <topology evidence="1">Multi-pass membrane protein</topology>
    </subcellularLocation>
</comment>
<proteinExistence type="predicted"/>
<dbReference type="InterPro" id="IPR011990">
    <property type="entry name" value="TPR-like_helical_dom_sf"/>
</dbReference>
<evidence type="ECO:0000256" key="6">
    <source>
        <dbReference type="ARBA" id="ARBA00023136"/>
    </source>
</evidence>
<dbReference type="GO" id="GO:0005886">
    <property type="term" value="C:plasma membrane"/>
    <property type="evidence" value="ECO:0007669"/>
    <property type="project" value="TreeGrafter"/>
</dbReference>
<evidence type="ECO:0000256" key="4">
    <source>
        <dbReference type="ARBA" id="ARBA00022989"/>
    </source>
</evidence>
<keyword evidence="5" id="KW-0406">Ion transport</keyword>
<feature type="coiled-coil region" evidence="9">
    <location>
        <begin position="519"/>
        <end position="553"/>
    </location>
</feature>
<dbReference type="AlphaFoldDB" id="A0A8H4VS57"/>
<keyword evidence="8" id="KW-0802">TPR repeat</keyword>
<sequence>MCPAVVQFEKILAMDPNHIDDIDIYSNILYVTDNRLKLSKLAHEFLALDKDRPEVCCLIGNHYSLRAEHQKAVKYFRRATQLDRTYLSAWTLMGHEYVEMKNSHAAIEAYRRAVDINRKDYRAWYGLGQAYELLSMHHYSLHYYQRATALRLRTNRPYDVRLWQAQGMCYEEIGRLREAVECYKRALIPADPHEITINLKLAKIHRSLEEYSEAVAYHRRVVEVCQADLRPVQDYAKSSLEVAEYEMHIPNGDLTLARDYLEQVATSNAEDVSKAADMLKAVKSMINSRFGPTTGDHFNSGRDIMSTAYTGTYNSHLSHNTQSYSFQIQHPVAYVSNGQYASSSSGLSASNWNATAQSNTSPKTELTVNSNTVKPERTEEEVETIKQMSTSHTTLTNPIASRISAHLKKDQDKVLHPDVDSAFVDESDVINRLLPYHLFQQPKEDLNFIISGKGKGKAASVDWDDAVAVSKLSLECLKRREALRERWRKLKIRSGQRSAPDSQAYYLAQVVLDADRSENAWLSNELRTARAEVERLEREKRAASNTANMARMSHFSVAPQPVMTSTAPTQYYRGYPYAYTQAYGTIAPSPAPTVSTFPVSSTPAAAPPTTASTNYAPYQSSGAIPVQLPVASLPALHALGITPIPAGSLPAEGQPQPAAVLRGSTANGAILSLEINVSLLQSTQMSGLAMILNSLVTRSNAASAGATATGSPVPSTRVPHRQIPVRHGSSATVPVTNAEHHHAEPASPTENTRLGSVSNDRSYGTLPTRRRVFKSAVRTQLPFLPRLSRTRSNSFTQSAPFTPASFRDFSFARLSTRPKSTYDEPIQAKPGEAPDADAQVNGIRVWYSSFTSIDWLHDAIKDSARFSKLRRRKSLRSRIRLVFDKSLGWIIVTIVGFLSAVVAFLVVRSEQWLFDLKEGHCAHTWWKAKRFCCPNLNDDLSTHGAQLCPDWKTWSDLLSTGDRDPETNATEYISYTFIALLLALVSCLLTIYLTNSTTFITRKETVNTPASVSGSASNPKYDTGVLAPRRKVMYYAAGSGIPEIKTILSGFVIHGYLGGRTLFTKSVGLALSVASGLSLGKEGPFVHIASCVGNIVSRITTKYENNEGIIPPPR</sequence>
<dbReference type="PANTHER" id="PTHR45711:SF6">
    <property type="entry name" value="CHLORIDE CHANNEL PROTEIN"/>
    <property type="match status" value="1"/>
</dbReference>
<accession>A0A8H4VS57</accession>
<feature type="region of interest" description="Disordered" evidence="10">
    <location>
        <begin position="704"/>
        <end position="724"/>
    </location>
</feature>
<dbReference type="Gene3D" id="1.25.40.10">
    <property type="entry name" value="Tetratricopeptide repeat domain"/>
    <property type="match status" value="2"/>
</dbReference>
<feature type="repeat" description="TPR" evidence="8">
    <location>
        <begin position="160"/>
        <end position="193"/>
    </location>
</feature>
<feature type="region of interest" description="Disordered" evidence="10">
    <location>
        <begin position="739"/>
        <end position="765"/>
    </location>
</feature>
<evidence type="ECO:0000256" key="1">
    <source>
        <dbReference type="ARBA" id="ARBA00004141"/>
    </source>
</evidence>
<name>A0A8H4VS57_9AGAR</name>
<evidence type="ECO:0000256" key="2">
    <source>
        <dbReference type="ARBA" id="ARBA00022448"/>
    </source>
</evidence>
<gene>
    <name evidence="13" type="ORF">D9613_000726</name>
</gene>
<dbReference type="InterPro" id="IPR014743">
    <property type="entry name" value="Cl-channel_core"/>
</dbReference>
<dbReference type="InterPro" id="IPR001807">
    <property type="entry name" value="ClC"/>
</dbReference>
<dbReference type="Gene3D" id="1.10.3080.10">
    <property type="entry name" value="Clc chloride channel"/>
    <property type="match status" value="1"/>
</dbReference>
<evidence type="ECO:0000259" key="12">
    <source>
        <dbReference type="Pfam" id="PF15249"/>
    </source>
</evidence>
<dbReference type="GO" id="GO:0005769">
    <property type="term" value="C:early endosome"/>
    <property type="evidence" value="ECO:0007669"/>
    <property type="project" value="TreeGrafter"/>
</dbReference>
<dbReference type="SUPFAM" id="SSF48452">
    <property type="entry name" value="TPR-like"/>
    <property type="match status" value="1"/>
</dbReference>
<reference evidence="13 14" key="1">
    <citation type="submission" date="2019-12" db="EMBL/GenBank/DDBJ databases">
        <authorList>
            <person name="Floudas D."/>
            <person name="Bentzer J."/>
            <person name="Ahren D."/>
            <person name="Johansson T."/>
            <person name="Persson P."/>
            <person name="Tunlid A."/>
        </authorList>
    </citation>
    <scope>NUCLEOTIDE SEQUENCE [LARGE SCALE GENOMIC DNA]</scope>
    <source>
        <strain evidence="13 14">CBS 102.39</strain>
    </source>
</reference>
<keyword evidence="4 11" id="KW-1133">Transmembrane helix</keyword>
<dbReference type="Pfam" id="PF15249">
    <property type="entry name" value="GLTSCR1"/>
    <property type="match status" value="1"/>
</dbReference>
<dbReference type="InterPro" id="IPR019734">
    <property type="entry name" value="TPR_rpt"/>
</dbReference>
<keyword evidence="7" id="KW-0868">Chloride</keyword>
<evidence type="ECO:0000256" key="9">
    <source>
        <dbReference type="SAM" id="Coils"/>
    </source>
</evidence>
<evidence type="ECO:0000313" key="14">
    <source>
        <dbReference type="Proteomes" id="UP000521872"/>
    </source>
</evidence>
<dbReference type="PRINTS" id="PR00762">
    <property type="entry name" value="CLCHANNEL"/>
</dbReference>
<keyword evidence="14" id="KW-1185">Reference proteome</keyword>
<keyword evidence="9" id="KW-0175">Coiled coil</keyword>
<feature type="repeat" description="TPR" evidence="8">
    <location>
        <begin position="53"/>
        <end position="86"/>
    </location>
</feature>
<dbReference type="PROSITE" id="PS50005">
    <property type="entry name" value="TPR"/>
    <property type="match status" value="3"/>
</dbReference>
<dbReference type="SUPFAM" id="SSF81340">
    <property type="entry name" value="Clc chloride channel"/>
    <property type="match status" value="1"/>
</dbReference>
<evidence type="ECO:0000256" key="10">
    <source>
        <dbReference type="SAM" id="MobiDB-lite"/>
    </source>
</evidence>
<keyword evidence="3 11" id="KW-0812">Transmembrane</keyword>
<dbReference type="Pfam" id="PF13414">
    <property type="entry name" value="TPR_11"/>
    <property type="match status" value="1"/>
</dbReference>
<evidence type="ECO:0000313" key="13">
    <source>
        <dbReference type="EMBL" id="KAF4620846.1"/>
    </source>
</evidence>
<dbReference type="GO" id="GO:0005794">
    <property type="term" value="C:Golgi apparatus"/>
    <property type="evidence" value="ECO:0007669"/>
    <property type="project" value="TreeGrafter"/>
</dbReference>
<dbReference type="InterPro" id="IPR015671">
    <property type="entry name" value="GSCR1_dom"/>
</dbReference>
<feature type="region of interest" description="Disordered" evidence="10">
    <location>
        <begin position="353"/>
        <end position="378"/>
    </location>
</feature>
<feature type="compositionally biased region" description="Polar residues" evidence="10">
    <location>
        <begin position="355"/>
        <end position="373"/>
    </location>
</feature>
<dbReference type="PANTHER" id="PTHR45711">
    <property type="entry name" value="CHLORIDE CHANNEL PROTEIN"/>
    <property type="match status" value="1"/>
</dbReference>
<feature type="repeat" description="TPR" evidence="8">
    <location>
        <begin position="87"/>
        <end position="120"/>
    </location>
</feature>
<evidence type="ECO:0000256" key="8">
    <source>
        <dbReference type="PROSITE-ProRule" id="PRU00339"/>
    </source>
</evidence>
<dbReference type="SMART" id="SM00028">
    <property type="entry name" value="TPR"/>
    <property type="match status" value="5"/>
</dbReference>
<dbReference type="Pfam" id="PF00654">
    <property type="entry name" value="Voltage_CLC"/>
    <property type="match status" value="1"/>
</dbReference>
<feature type="transmembrane region" description="Helical" evidence="11">
    <location>
        <begin position="972"/>
        <end position="993"/>
    </location>
</feature>
<evidence type="ECO:0000256" key="5">
    <source>
        <dbReference type="ARBA" id="ARBA00023065"/>
    </source>
</evidence>
<dbReference type="EMBL" id="JAACJL010000015">
    <property type="protein sequence ID" value="KAF4620846.1"/>
    <property type="molecule type" value="Genomic_DNA"/>
</dbReference>
<dbReference type="GO" id="GO:0005247">
    <property type="term" value="F:voltage-gated chloride channel activity"/>
    <property type="evidence" value="ECO:0007669"/>
    <property type="project" value="TreeGrafter"/>
</dbReference>
<dbReference type="Pfam" id="PF13181">
    <property type="entry name" value="TPR_8"/>
    <property type="match status" value="2"/>
</dbReference>
<keyword evidence="2" id="KW-0813">Transport</keyword>